<keyword evidence="3" id="KW-0812">Transmembrane</keyword>
<comment type="similarity">
    <text evidence="1">Belongs to the amino acid-polyamine-organocation (APC) superfamily. Cationic amino acid transporter (CAT) (TC 2.A.3.3) family.</text>
</comment>
<sequence length="127" mass="13478">MVKKLIGTYCDYLNLWFCVLLLHFVGLGSTIGAGVYILVGTVAKEHSGPALTFSFLKAGRAAALSAFCHAELASHAHLPGVYLGLNPRSLTACISYPSTIFSVACSVPDNQISCVTHQFECGARVSI</sequence>
<gene>
    <name evidence="4" type="ORF">OLEA9_A002316</name>
</gene>
<evidence type="ECO:0000256" key="3">
    <source>
        <dbReference type="SAM" id="Phobius"/>
    </source>
</evidence>
<keyword evidence="3" id="KW-0472">Membrane</keyword>
<dbReference type="Gramene" id="OE9A002316T1">
    <property type="protein sequence ID" value="OE9A002316C1"/>
    <property type="gene ID" value="OE9A002316"/>
</dbReference>
<evidence type="ECO:0000313" key="5">
    <source>
        <dbReference type="Proteomes" id="UP000594638"/>
    </source>
</evidence>
<keyword evidence="5" id="KW-1185">Reference proteome</keyword>
<evidence type="ECO:0000256" key="1">
    <source>
        <dbReference type="ARBA" id="ARBA00008572"/>
    </source>
</evidence>
<dbReference type="EMBL" id="CACTIH010000066">
    <property type="protein sequence ID" value="CAA2947111.1"/>
    <property type="molecule type" value="Genomic_DNA"/>
</dbReference>
<feature type="transmembrane region" description="Helical" evidence="3">
    <location>
        <begin position="12"/>
        <end position="39"/>
    </location>
</feature>
<keyword evidence="3" id="KW-1133">Transmembrane helix</keyword>
<evidence type="ECO:0000313" key="4">
    <source>
        <dbReference type="EMBL" id="CAA2947111.1"/>
    </source>
</evidence>
<reference evidence="4 5" key="1">
    <citation type="submission" date="2019-12" db="EMBL/GenBank/DDBJ databases">
        <authorList>
            <person name="Alioto T."/>
            <person name="Alioto T."/>
            <person name="Gomez Garrido J."/>
        </authorList>
    </citation>
    <scope>NUCLEOTIDE SEQUENCE [LARGE SCALE GENOMIC DNA]</scope>
</reference>
<protein>
    <submittedName>
        <fullName evidence="4">Cationic amino acid transporter 2, vacuolar-like</fullName>
    </submittedName>
</protein>
<keyword evidence="2" id="KW-0813">Transport</keyword>
<dbReference type="OrthoDB" id="1702599at2759"/>
<accession>A0A8S0PH15</accession>
<proteinExistence type="inferred from homology"/>
<organism evidence="4 5">
    <name type="scientific">Olea europaea subsp. europaea</name>
    <dbReference type="NCBI Taxonomy" id="158383"/>
    <lineage>
        <taxon>Eukaryota</taxon>
        <taxon>Viridiplantae</taxon>
        <taxon>Streptophyta</taxon>
        <taxon>Embryophyta</taxon>
        <taxon>Tracheophyta</taxon>
        <taxon>Spermatophyta</taxon>
        <taxon>Magnoliopsida</taxon>
        <taxon>eudicotyledons</taxon>
        <taxon>Gunneridae</taxon>
        <taxon>Pentapetalae</taxon>
        <taxon>asterids</taxon>
        <taxon>lamiids</taxon>
        <taxon>Lamiales</taxon>
        <taxon>Oleaceae</taxon>
        <taxon>Oleeae</taxon>
        <taxon>Olea</taxon>
    </lineage>
</organism>
<dbReference type="GO" id="GO:0015171">
    <property type="term" value="F:amino acid transmembrane transporter activity"/>
    <property type="evidence" value="ECO:0007669"/>
    <property type="project" value="TreeGrafter"/>
</dbReference>
<dbReference type="Gene3D" id="1.20.1740.10">
    <property type="entry name" value="Amino acid/polyamine transporter I"/>
    <property type="match status" value="1"/>
</dbReference>
<dbReference type="PANTHER" id="PTHR43243:SF4">
    <property type="entry name" value="CATIONIC AMINO ACID TRANSPORTER 4"/>
    <property type="match status" value="1"/>
</dbReference>
<dbReference type="AlphaFoldDB" id="A0A8S0PH15"/>
<dbReference type="PANTHER" id="PTHR43243">
    <property type="entry name" value="INNER MEMBRANE TRANSPORTER YGJI-RELATED"/>
    <property type="match status" value="1"/>
</dbReference>
<name>A0A8S0PH15_OLEEU</name>
<evidence type="ECO:0000256" key="2">
    <source>
        <dbReference type="ARBA" id="ARBA00022448"/>
    </source>
</evidence>
<dbReference type="Proteomes" id="UP000594638">
    <property type="component" value="Unassembled WGS sequence"/>
</dbReference>
<comment type="caution">
    <text evidence="4">The sequence shown here is derived from an EMBL/GenBank/DDBJ whole genome shotgun (WGS) entry which is preliminary data.</text>
</comment>